<dbReference type="AlphaFoldDB" id="A0A3B1CD51"/>
<gene>
    <name evidence="1" type="ORF">MNBD_IGNAVI01-387</name>
</gene>
<evidence type="ECO:0008006" key="2">
    <source>
        <dbReference type="Google" id="ProtNLM"/>
    </source>
</evidence>
<accession>A0A3B1CD51</accession>
<organism evidence="1">
    <name type="scientific">hydrothermal vent metagenome</name>
    <dbReference type="NCBI Taxonomy" id="652676"/>
    <lineage>
        <taxon>unclassified sequences</taxon>
        <taxon>metagenomes</taxon>
        <taxon>ecological metagenomes</taxon>
    </lineage>
</organism>
<dbReference type="SUPFAM" id="SSF48452">
    <property type="entry name" value="TPR-like"/>
    <property type="match status" value="1"/>
</dbReference>
<proteinExistence type="predicted"/>
<dbReference type="InterPro" id="IPR019734">
    <property type="entry name" value="TPR_rpt"/>
</dbReference>
<dbReference type="SMART" id="SM00028">
    <property type="entry name" value="TPR"/>
    <property type="match status" value="3"/>
</dbReference>
<evidence type="ECO:0000313" key="1">
    <source>
        <dbReference type="EMBL" id="VAX21974.1"/>
    </source>
</evidence>
<reference evidence="1" key="1">
    <citation type="submission" date="2018-06" db="EMBL/GenBank/DDBJ databases">
        <authorList>
            <person name="Zhirakovskaya E."/>
        </authorList>
    </citation>
    <scope>NUCLEOTIDE SEQUENCE</scope>
</reference>
<name>A0A3B1CD51_9ZZZZ</name>
<sequence length="380" mass="44443">MKKVLLIILTFLFFNQDYFAQDQKFDSLITAGIDQIYSIKFDQARSTFEVVKMNYPQHPAGNFFTAMITWWRILLDLENEEFDDLFEDQLEIVIDQCDDILDNDPKNVDAYFFKGGSLGFRGRLYSIRGDWLDAAADGKDALPLVFAAYELDSTNVDVKLGFGIYDYFAAVIPEKYPMVQPLMFFFPEGNKEKGIEELKTVAEKGKYAKYEAQYFLMTLNYSFERNDKECYKYAKMLSDKFPDNPRFQSFLGRINVRMNNLPTAVEIFRDVLAKADRNLTGYSAKVKREAHYYIGLNYMRSDSLDLAQQHFKECEQISRKVDDDEESGFLINAVLYLGEIYDLKGERNKAIQNYEEVLDFREFGNSHDRAEEYLEKPYKQ</sequence>
<dbReference type="PROSITE" id="PS50005">
    <property type="entry name" value="TPR"/>
    <property type="match status" value="1"/>
</dbReference>
<protein>
    <recommendedName>
        <fullName evidence="2">Tetratricopeptide repeat protein</fullName>
    </recommendedName>
</protein>
<dbReference type="Gene3D" id="1.25.40.10">
    <property type="entry name" value="Tetratricopeptide repeat domain"/>
    <property type="match status" value="1"/>
</dbReference>
<dbReference type="InterPro" id="IPR011990">
    <property type="entry name" value="TPR-like_helical_dom_sf"/>
</dbReference>
<dbReference type="EMBL" id="UOGD01000210">
    <property type="protein sequence ID" value="VAX21974.1"/>
    <property type="molecule type" value="Genomic_DNA"/>
</dbReference>